<dbReference type="Proteomes" id="UP000262172">
    <property type="component" value="Unassembled WGS sequence"/>
</dbReference>
<evidence type="ECO:0000256" key="2">
    <source>
        <dbReference type="SAM" id="Phobius"/>
    </source>
</evidence>
<evidence type="ECO:0000313" key="3">
    <source>
        <dbReference type="EMBL" id="REJ04027.1"/>
    </source>
</evidence>
<dbReference type="AlphaFoldDB" id="A0A371NQM1"/>
<evidence type="ECO:0000256" key="1">
    <source>
        <dbReference type="SAM" id="MobiDB-lite"/>
    </source>
</evidence>
<evidence type="ECO:0000313" key="4">
    <source>
        <dbReference type="Proteomes" id="UP000262172"/>
    </source>
</evidence>
<gene>
    <name evidence="3" type="ORF">DY023_17095</name>
</gene>
<feature type="transmembrane region" description="Helical" evidence="2">
    <location>
        <begin position="85"/>
        <end position="107"/>
    </location>
</feature>
<keyword evidence="2" id="KW-1133">Transmembrane helix</keyword>
<accession>A0A371NQM1</accession>
<feature type="transmembrane region" description="Helical" evidence="2">
    <location>
        <begin position="55"/>
        <end position="73"/>
    </location>
</feature>
<comment type="caution">
    <text evidence="3">The sequence shown here is derived from an EMBL/GenBank/DDBJ whole genome shotgun (WGS) entry which is preliminary data.</text>
</comment>
<feature type="region of interest" description="Disordered" evidence="1">
    <location>
        <begin position="195"/>
        <end position="222"/>
    </location>
</feature>
<organism evidence="3 4">
    <name type="scientific">Microbacterium bovistercoris</name>
    <dbReference type="NCBI Taxonomy" id="2293570"/>
    <lineage>
        <taxon>Bacteria</taxon>
        <taxon>Bacillati</taxon>
        <taxon>Actinomycetota</taxon>
        <taxon>Actinomycetes</taxon>
        <taxon>Micrococcales</taxon>
        <taxon>Microbacteriaceae</taxon>
        <taxon>Microbacterium</taxon>
    </lineage>
</organism>
<dbReference type="EMBL" id="QUAB01000048">
    <property type="protein sequence ID" value="REJ04027.1"/>
    <property type="molecule type" value="Genomic_DNA"/>
</dbReference>
<sequence>MTVTAHTPSRSVRAGSLLRRAMHVEKRVYTSIGRALLRRPAVPTGGTGIAYHRPVLTVLIIFIVLSAIEIPVIDLIVHRWVPVRIGFLILGIWGLTWMVGLLCAMLMRPHSIGPDGIRVRNGLEIDVPFSWDDIASIAIVTRVDQPKTPRVVDGVYSERMQYETNIQVELERPVTVSLPGMPPHGGIHEVTTVRSGRMTRRHASPQRAPSSPGLSSRRCVRP</sequence>
<dbReference type="OrthoDB" id="4990523at2"/>
<name>A0A371NQM1_9MICO</name>
<keyword evidence="4" id="KW-1185">Reference proteome</keyword>
<evidence type="ECO:0008006" key="5">
    <source>
        <dbReference type="Google" id="ProtNLM"/>
    </source>
</evidence>
<dbReference type="RefSeq" id="WP_116243546.1">
    <property type="nucleotide sequence ID" value="NZ_QUAB01000048.1"/>
</dbReference>
<keyword evidence="2" id="KW-0472">Membrane</keyword>
<protein>
    <recommendedName>
        <fullName evidence="5">PH domain-containing protein</fullName>
    </recommendedName>
</protein>
<proteinExistence type="predicted"/>
<reference evidence="3 4" key="1">
    <citation type="submission" date="2018-08" db="EMBL/GenBank/DDBJ databases">
        <title>Isolation, diversity and antifungal activity of Actinobacteria from cow dung.</title>
        <authorList>
            <person name="Ling L."/>
        </authorList>
    </citation>
    <scope>NUCLEOTIDE SEQUENCE [LARGE SCALE GENOMIC DNA]</scope>
    <source>
        <strain evidence="3 4">NEAU-LLE</strain>
    </source>
</reference>
<keyword evidence="2" id="KW-0812">Transmembrane</keyword>